<dbReference type="RefSeq" id="WP_131828182.1">
    <property type="nucleotide sequence ID" value="NZ_CBCSDR010000005.1"/>
</dbReference>
<reference evidence="1 2" key="1">
    <citation type="submission" date="2020-12" db="EMBL/GenBank/DDBJ databases">
        <title>FDA dAtabase for Regulatory Grade micrObial Sequences (FDA-ARGOS): Supporting development and validation of Infectious Disease Dx tests.</title>
        <authorList>
            <person name="Kerrigan L."/>
            <person name="Long C."/>
            <person name="Tallon L."/>
            <person name="Sadzewicz L."/>
            <person name="Zhao X."/>
            <person name="Boylan J."/>
            <person name="Ott S."/>
            <person name="Bowen H."/>
            <person name="Vavikolanu K."/>
            <person name="Mehta A."/>
            <person name="Aluvathingal J."/>
            <person name="Nadendla S."/>
            <person name="Yan Y."/>
            <person name="Sichtig H."/>
        </authorList>
    </citation>
    <scope>NUCLEOTIDE SEQUENCE [LARGE SCALE GENOMIC DNA]</scope>
    <source>
        <strain evidence="1 2">FDAARGOS_1031</strain>
    </source>
</reference>
<sequence length="107" mass="12546">MIPPQYPYTLEVFNKAESVYNETTGEWTVGTEEWKDWGKCRDEGNTQKKQTEDSEFYIHTSIIYLPLSCADINKGLKVRVKDADGLIKVEGMVVNFRRDFFNCRIWL</sequence>
<proteinExistence type="predicted"/>
<keyword evidence="2" id="KW-1185">Reference proteome</keyword>
<dbReference type="OrthoDB" id="1093417at2"/>
<dbReference type="AlphaFoldDB" id="A0A7T7ZWS4"/>
<evidence type="ECO:0000313" key="2">
    <source>
        <dbReference type="Proteomes" id="UP000595426"/>
    </source>
</evidence>
<accession>A0A7T7ZWS4</accession>
<dbReference type="GeneID" id="93131846"/>
<organism evidence="1 2">
    <name type="scientific">Elizabethkingia bruuniana</name>
    <dbReference type="NCBI Taxonomy" id="1756149"/>
    <lineage>
        <taxon>Bacteria</taxon>
        <taxon>Pseudomonadati</taxon>
        <taxon>Bacteroidota</taxon>
        <taxon>Flavobacteriia</taxon>
        <taxon>Flavobacteriales</taxon>
        <taxon>Weeksellaceae</taxon>
        <taxon>Elizabethkingia</taxon>
    </lineage>
</organism>
<evidence type="ECO:0000313" key="1">
    <source>
        <dbReference type="EMBL" id="QQN57537.1"/>
    </source>
</evidence>
<dbReference type="EMBL" id="CP067018">
    <property type="protein sequence ID" value="QQN57537.1"/>
    <property type="molecule type" value="Genomic_DNA"/>
</dbReference>
<gene>
    <name evidence="1" type="ORF">I6H88_13900</name>
</gene>
<dbReference type="Proteomes" id="UP000595426">
    <property type="component" value="Chromosome"/>
</dbReference>
<name>A0A7T7ZWS4_9FLAO</name>
<protein>
    <submittedName>
        <fullName evidence="1">Uncharacterized protein</fullName>
    </submittedName>
</protein>